<sequence length="749" mass="85898">MERRFQVDKDFERQYKKFMIEYESLGHMMPVENNEKSMDPKIYFLPHHAVMKGDSVSTKLRVVFDGTCKPSNGNSLNSILGIGKMLQPDLFTILVKFRLNEIAFSADIQQMYRQILIDQEDQKFQRIVWRESKDSPIREYKLCTVTYGTASAPYLATRCLFQTGLDLERDDSAVSSLIKESFYIDDLMAGAPSKVLSRISSNWVGDSSNLEIHPDECSKALGLTWNSMKDIFIFNLKLWLLKLDWDSPLPEALATNWKTFQKEFEQVCSIHIPRWIHTTSQQIILHGFCDASELAYASVIYAVQPQADGNTKVTLLVAKSRVAPLKSVSIPRLELNGALLLARLYATCKNILKEYDVHFYAWTDSQVVLSWLSSHPRNWKPYIANRTSEILDLVPADSWRYVPTKMNPADIACRGLSPKELPTCVLWWEGPQWLSCEMDSWPKQPKRNDQTSSVSKERKRTAFSFPVAVNCDLIDYLFLKFSSFTKIIDIFAFCFRYITNCKARVGKMKNLDSKGKYHVPPLTTYERRQASNKIFLYRATTSKQLMGDLPTHRVTPSRPFSVCGVDYAGPINILRYRGRGAKTTKGYIALFVCFVTKALHLELVSDLTSEAFIASLKRFCARRGAPKHIYCDNGTTFVGARRKLLEIFKFVSKLNENEQFCYFLSQMNIEWHFSPPVGEIVIIKEDNIPPATWPLGKVIETHPGKDGVVRVVTLRTVKARSPTPPRCPQPRFFKQRMRTKNGYICQSFS</sequence>
<dbReference type="InterPro" id="IPR036397">
    <property type="entry name" value="RNaseH_sf"/>
</dbReference>
<dbReference type="SUPFAM" id="SSF53098">
    <property type="entry name" value="Ribonuclease H-like"/>
    <property type="match status" value="1"/>
</dbReference>
<dbReference type="PROSITE" id="PS50994">
    <property type="entry name" value="INTEGRASE"/>
    <property type="match status" value="1"/>
</dbReference>
<comment type="caution">
    <text evidence="2">The sequence shown here is derived from an EMBL/GenBank/DDBJ whole genome shotgun (WGS) entry which is preliminary data.</text>
</comment>
<dbReference type="Proteomes" id="UP000887159">
    <property type="component" value="Unassembled WGS sequence"/>
</dbReference>
<dbReference type="InterPro" id="IPR040676">
    <property type="entry name" value="DUF5641"/>
</dbReference>
<dbReference type="InterPro" id="IPR008042">
    <property type="entry name" value="Retrotrans_Pao"/>
</dbReference>
<evidence type="ECO:0000259" key="1">
    <source>
        <dbReference type="PROSITE" id="PS50994"/>
    </source>
</evidence>
<dbReference type="AlphaFoldDB" id="A0A8X6SX99"/>
<dbReference type="SUPFAM" id="SSF56672">
    <property type="entry name" value="DNA/RNA polymerases"/>
    <property type="match status" value="1"/>
</dbReference>
<gene>
    <name evidence="2" type="primary">AVEN_124813_1</name>
    <name evidence="2" type="ORF">TNCV_4127051</name>
</gene>
<organism evidence="2 3">
    <name type="scientific">Trichonephila clavipes</name>
    <name type="common">Golden silk orbweaver</name>
    <name type="synonym">Nephila clavipes</name>
    <dbReference type="NCBI Taxonomy" id="2585209"/>
    <lineage>
        <taxon>Eukaryota</taxon>
        <taxon>Metazoa</taxon>
        <taxon>Ecdysozoa</taxon>
        <taxon>Arthropoda</taxon>
        <taxon>Chelicerata</taxon>
        <taxon>Arachnida</taxon>
        <taxon>Araneae</taxon>
        <taxon>Araneomorphae</taxon>
        <taxon>Entelegynae</taxon>
        <taxon>Araneoidea</taxon>
        <taxon>Nephilidae</taxon>
        <taxon>Trichonephila</taxon>
    </lineage>
</organism>
<name>A0A8X6SX99_TRICX</name>
<dbReference type="Pfam" id="PF05380">
    <property type="entry name" value="Peptidase_A17"/>
    <property type="match status" value="1"/>
</dbReference>
<dbReference type="PANTHER" id="PTHR47331">
    <property type="entry name" value="PHD-TYPE DOMAIN-CONTAINING PROTEIN"/>
    <property type="match status" value="1"/>
</dbReference>
<dbReference type="Gene3D" id="3.30.420.10">
    <property type="entry name" value="Ribonuclease H-like superfamily/Ribonuclease H"/>
    <property type="match status" value="1"/>
</dbReference>
<dbReference type="InterPro" id="IPR043502">
    <property type="entry name" value="DNA/RNA_pol_sf"/>
</dbReference>
<feature type="domain" description="Integrase catalytic" evidence="1">
    <location>
        <begin position="555"/>
        <end position="676"/>
    </location>
</feature>
<dbReference type="GO" id="GO:0003676">
    <property type="term" value="F:nucleic acid binding"/>
    <property type="evidence" value="ECO:0007669"/>
    <property type="project" value="InterPro"/>
</dbReference>
<dbReference type="InterPro" id="IPR001584">
    <property type="entry name" value="Integrase_cat-core"/>
</dbReference>
<dbReference type="InterPro" id="IPR012337">
    <property type="entry name" value="RNaseH-like_sf"/>
</dbReference>
<keyword evidence="3" id="KW-1185">Reference proteome</keyword>
<dbReference type="GO" id="GO:0015074">
    <property type="term" value="P:DNA integration"/>
    <property type="evidence" value="ECO:0007669"/>
    <property type="project" value="InterPro"/>
</dbReference>
<dbReference type="GO" id="GO:0071897">
    <property type="term" value="P:DNA biosynthetic process"/>
    <property type="evidence" value="ECO:0007669"/>
    <property type="project" value="UniProtKB-ARBA"/>
</dbReference>
<evidence type="ECO:0000313" key="3">
    <source>
        <dbReference type="Proteomes" id="UP000887159"/>
    </source>
</evidence>
<dbReference type="Pfam" id="PF18701">
    <property type="entry name" value="DUF5641"/>
    <property type="match status" value="1"/>
</dbReference>
<proteinExistence type="predicted"/>
<accession>A0A8X6SX99</accession>
<dbReference type="GO" id="GO:0042575">
    <property type="term" value="C:DNA polymerase complex"/>
    <property type="evidence" value="ECO:0007669"/>
    <property type="project" value="UniProtKB-ARBA"/>
</dbReference>
<evidence type="ECO:0000313" key="2">
    <source>
        <dbReference type="EMBL" id="GFY19318.1"/>
    </source>
</evidence>
<dbReference type="EMBL" id="BMAU01021352">
    <property type="protein sequence ID" value="GFY19318.1"/>
    <property type="molecule type" value="Genomic_DNA"/>
</dbReference>
<reference evidence="2" key="1">
    <citation type="submission" date="2020-08" db="EMBL/GenBank/DDBJ databases">
        <title>Multicomponent nature underlies the extraordinary mechanical properties of spider dragline silk.</title>
        <authorList>
            <person name="Kono N."/>
            <person name="Nakamura H."/>
            <person name="Mori M."/>
            <person name="Yoshida Y."/>
            <person name="Ohtoshi R."/>
            <person name="Malay A.D."/>
            <person name="Moran D.A.P."/>
            <person name="Tomita M."/>
            <person name="Numata K."/>
            <person name="Arakawa K."/>
        </authorList>
    </citation>
    <scope>NUCLEOTIDE SEQUENCE</scope>
</reference>
<protein>
    <submittedName>
        <fullName evidence="2">Integrase catalytic domain-containing protein</fullName>
    </submittedName>
</protein>